<dbReference type="EMBL" id="QJHK01000001">
    <property type="protein sequence ID" value="PXY42855.1"/>
    <property type="molecule type" value="Genomic_DNA"/>
</dbReference>
<keyword evidence="2" id="KW-0677">Repeat</keyword>
<keyword evidence="3" id="KW-0378">Hydrolase</keyword>
<dbReference type="RefSeq" id="WP_110305030.1">
    <property type="nucleotide sequence ID" value="NZ_QJHK01000001.1"/>
</dbReference>
<reference evidence="6 7" key="1">
    <citation type="submission" date="2018-05" db="EMBL/GenBank/DDBJ databases">
        <title>Flavobacterium sp. strain IMCC34759, incomplete genome.</title>
        <authorList>
            <person name="Joung Y."/>
            <person name="Cho J."/>
        </authorList>
    </citation>
    <scope>NUCLEOTIDE SEQUENCE [LARGE SCALE GENOMIC DNA]</scope>
    <source>
        <strain evidence="6 7">IMCC34759</strain>
    </source>
</reference>
<evidence type="ECO:0000313" key="6">
    <source>
        <dbReference type="EMBL" id="PXY42855.1"/>
    </source>
</evidence>
<dbReference type="Proteomes" id="UP000247903">
    <property type="component" value="Unassembled WGS sequence"/>
</dbReference>
<dbReference type="Gene3D" id="2.130.10.130">
    <property type="entry name" value="Integrin alpha, N-terminal"/>
    <property type="match status" value="6"/>
</dbReference>
<dbReference type="PROSITE" id="PS51470">
    <property type="entry name" value="FG_GAP"/>
    <property type="match status" value="3"/>
</dbReference>
<dbReference type="PANTHER" id="PTHR23221">
    <property type="entry name" value="GLYCOSYLPHOSPHATIDYLINOSITOL PHOSPHOLIPASE D"/>
    <property type="match status" value="1"/>
</dbReference>
<dbReference type="InterPro" id="IPR000413">
    <property type="entry name" value="Integrin_alpha"/>
</dbReference>
<accession>A0A2V4BV33</accession>
<feature type="domain" description="HYR" evidence="5">
    <location>
        <begin position="1084"/>
        <end position="1164"/>
    </location>
</feature>
<dbReference type="InterPro" id="IPR026341">
    <property type="entry name" value="T9SS_type_B"/>
</dbReference>
<evidence type="ECO:0000313" key="7">
    <source>
        <dbReference type="Proteomes" id="UP000247903"/>
    </source>
</evidence>
<evidence type="ECO:0000256" key="2">
    <source>
        <dbReference type="ARBA" id="ARBA00022737"/>
    </source>
</evidence>
<dbReference type="GO" id="GO:0007155">
    <property type="term" value="P:cell adhesion"/>
    <property type="evidence" value="ECO:0007669"/>
    <property type="project" value="InterPro"/>
</dbReference>
<dbReference type="GO" id="GO:0016787">
    <property type="term" value="F:hydrolase activity"/>
    <property type="evidence" value="ECO:0007669"/>
    <property type="project" value="UniProtKB-KW"/>
</dbReference>
<dbReference type="SUPFAM" id="SSF69318">
    <property type="entry name" value="Integrin alpha N-terminal domain"/>
    <property type="match status" value="3"/>
</dbReference>
<evidence type="ECO:0000256" key="4">
    <source>
        <dbReference type="ARBA" id="ARBA00023180"/>
    </source>
</evidence>
<keyword evidence="7" id="KW-1185">Reference proteome</keyword>
<dbReference type="Pfam" id="PF01839">
    <property type="entry name" value="FG-GAP"/>
    <property type="match status" value="3"/>
</dbReference>
<feature type="domain" description="HYR" evidence="5">
    <location>
        <begin position="522"/>
        <end position="605"/>
    </location>
</feature>
<dbReference type="GO" id="GO:0008305">
    <property type="term" value="C:integrin complex"/>
    <property type="evidence" value="ECO:0007669"/>
    <property type="project" value="InterPro"/>
</dbReference>
<dbReference type="PROSITE" id="PS50825">
    <property type="entry name" value="HYR"/>
    <property type="match status" value="2"/>
</dbReference>
<evidence type="ECO:0000256" key="3">
    <source>
        <dbReference type="ARBA" id="ARBA00022801"/>
    </source>
</evidence>
<dbReference type="OrthoDB" id="9805017at2"/>
<organism evidence="6 7">
    <name type="scientific">Flavobacterium cheongpyeongense</name>
    <dbReference type="NCBI Taxonomy" id="2212651"/>
    <lineage>
        <taxon>Bacteria</taxon>
        <taxon>Pseudomonadati</taxon>
        <taxon>Bacteroidota</taxon>
        <taxon>Flavobacteriia</taxon>
        <taxon>Flavobacteriales</taxon>
        <taxon>Flavobacteriaceae</taxon>
        <taxon>Flavobacterium</taxon>
    </lineage>
</organism>
<protein>
    <recommendedName>
        <fullName evidence="5">HYR domain-containing protein</fullName>
    </recommendedName>
</protein>
<sequence>MIKNYRIFPCLKAVLGLLLFFWSTAIVYGQNGCPQVAKSILDGANGFKIDGKAAKDDLGFKTKSAGDINGDGIPDIMIGAPGADFGGLSNVGEIYVVFGGSGFSFDSFDVATLNGTNGFVIRGVIAEEKLGAMISSVGDFNQDGIDDIIVGDNFNSGGKGTAFIFYGKNSGFLPLYNRTDIDNSKGLFITLDAAAATTVKDVSAAGDVNHDGIPDVVITENLSGKTNYYIIFGNASVSSLNTSLLSGANGCTIKGYLQSGSGTDSTARNAGDVNHDGIGDLIIGCPSYAEGLDYGAGRVVVLFGKNSVFPAIIQLESLNAADGFVITNSGSYNNLGKSVAAVGDFNADGIDDFIIGAPGKALAGQNSVGEAYVVFGRSTFPATFTIESLNTSTGVIFQGKDLGSQFGFTVAGIFDVNNDGKSDIAISSKRGIANNGSVYVVFGGSTSTGIVMEKTILNTIGYQIFDSYDGYSTNIFGCDVAGIRDFNQDGKNDFILGYIRNADYYGDKGNAYIFYGEKIDRIDAVKPTISCPINEQLFANTSLPNYVSLLPNLIDNCTYVNNYDLSITQNPPQGTLFTGDTNVTITVTDLAGNTNSCTFLVKLKSPPPAPDCKTLTYSPENLDGSNGFAIIGENGTVNTGYSVDKAGDVNGDGISDFIVSAMGSSYPFSGTFSNTNDFIKSKIYVVFGKSTGFPSVVDLKYLNGTNGFKIIDDINLKADDQTGYKVSAAGDLNKDGIDDFMFSAPTRKGANWNVGALYVIFGKSSGFPAEMLLSNLDGSNGFTFMGNNYYEAAGYSIDAIGDFNNDGFDDIALAGTGYVEKVFVIYGKNGSFPALILGTDINGTNGCLITSSSTDKVGRSVTGLGDVNGDGIPDIAVSTYDGVKKYVIYGRSGFPGTFNVDNLNGSNGFVATHSSASLKYGTISKVGDLNHDGLNDISFSGIYILFGSSGFPASVNLNNLDGTNGFKILSGSGVNDFGGIGDFNKDGIDDYIFKETDGTVNLLYGKNTWTTGVDLSTLTPKDGLKINIGFYPYKTASSFAGDINNDGFDDIIIGNNKYYSPFESIKINEDPGKAYVIYGKTVVNDTEKPVMTNCPSNKILAIGDVIPDYKTAVTVTDNCDNNPIITQSPVPGTVYTGGVQTITLKATDSSTNEETCTFTIAANADLAPVLICPGNQLLACGSLVPDYLNLLNVRDDTAGTIELTQYPGEGSTFFDGMQIDFSAKDKAGNISNCSIIINASGTDTAPPTFTCPANVTLNCGDVIPNYAIDPMMNLDDNCSQNVQYEITPAPGTPFYDGILIKIKYTDESGNFDTCSFNVHLATPDLTPPAIACITDQNLACGSILPDYRSLVSATDNCLGTITYTQNPMAGSAFTPGMTVTITAKDVSNNSSICSFKVNASADGIPPVIACIGDQILSCGSTIPDYTTLITVTDNCDASPVLTQNPMPGSTFTDGMTITITAKDISNNSSICSFKVNASADGIPPVIACIGDQVLSCGSTIPDYTTLITVTDNCDASPVLTQNPMPGSVFTDGMTITITAKDVSNNSSICSFKITTSADTTSPVITCIGDQKLSCGSIIPDYTPLVSANDNCDSSPIITQSPSVGSVFTDGMTITITAKDVSNNSSICSFKVNTSADVTVPLITCIADQNLAFGTVLPDYRSMIVTTDNCDSNLTITQTPIAGTNVTDGMSVTMNVSDNSGNPASCSFKIHILQDTEAPAFSCITDQVLDCSLNTVPDYTKMIFATDNTDPNPIITQTPNPGSLFSDGMTITIKVSDKNNNTSNCSFQLFIDPVLVDAGDDVQINEGETVQLYALALEKGTFSWSPATGLSIAEIANPIAKPTETTTYKVVFTNSNGCKAEDSVTITVIPLEKDETKYGFSPNGDGINDFWEIDDITDYPNNEILIYNRWGDLVFQTKDYNNSTNVFTGIANKSRSLGANQLPEGTYFFEIRTEQPNHFKKTKGYLVLKR</sequence>
<dbReference type="InterPro" id="IPR013517">
    <property type="entry name" value="FG-GAP"/>
</dbReference>
<dbReference type="InterPro" id="IPR003410">
    <property type="entry name" value="HYR_dom"/>
</dbReference>
<dbReference type="InterPro" id="IPR028994">
    <property type="entry name" value="Integrin_alpha_N"/>
</dbReference>
<dbReference type="Pfam" id="PF13585">
    <property type="entry name" value="CHU_C"/>
    <property type="match status" value="1"/>
</dbReference>
<dbReference type="SMART" id="SM00191">
    <property type="entry name" value="Int_alpha"/>
    <property type="match status" value="11"/>
</dbReference>
<evidence type="ECO:0000259" key="5">
    <source>
        <dbReference type="PROSITE" id="PS50825"/>
    </source>
</evidence>
<proteinExistence type="predicted"/>
<keyword evidence="4" id="KW-0325">Glycoprotein</keyword>
<dbReference type="PANTHER" id="PTHR23221:SF7">
    <property type="entry name" value="PHOSPHATIDYLINOSITOL-GLYCAN-SPECIFIC PHOSPHOLIPASE D"/>
    <property type="match status" value="1"/>
</dbReference>
<gene>
    <name evidence="6" type="ORF">DMB65_02230</name>
</gene>
<comment type="caution">
    <text evidence="6">The sequence shown here is derived from an EMBL/GenBank/DDBJ whole genome shotgun (WGS) entry which is preliminary data.</text>
</comment>
<evidence type="ECO:0000256" key="1">
    <source>
        <dbReference type="ARBA" id="ARBA00022729"/>
    </source>
</evidence>
<name>A0A2V4BV33_9FLAO</name>
<dbReference type="InterPro" id="IPR013519">
    <property type="entry name" value="Int_alpha_beta-p"/>
</dbReference>
<keyword evidence="1" id="KW-0732">Signal</keyword>
<dbReference type="Pfam" id="PF02494">
    <property type="entry name" value="HYR"/>
    <property type="match status" value="5"/>
</dbReference>
<dbReference type="PRINTS" id="PR01185">
    <property type="entry name" value="INTEGRINA"/>
</dbReference>
<dbReference type="NCBIfam" id="TIGR04131">
    <property type="entry name" value="Bac_Flav_CTERM"/>
    <property type="match status" value="1"/>
</dbReference>